<dbReference type="GO" id="GO:0006434">
    <property type="term" value="P:seryl-tRNA aminoacylation"/>
    <property type="evidence" value="ECO:0007669"/>
    <property type="project" value="UniProtKB-UniRule"/>
</dbReference>
<dbReference type="CDD" id="cd00770">
    <property type="entry name" value="SerRS_core"/>
    <property type="match status" value="1"/>
</dbReference>
<protein>
    <recommendedName>
        <fullName evidence="12">Serine--tRNA ligase</fullName>
        <ecNumber evidence="12">6.1.1.11</ecNumber>
    </recommendedName>
    <alternativeName>
        <fullName evidence="12">Seryl-tRNA synthetase</fullName>
        <shortName evidence="12">SerRS</shortName>
    </alternativeName>
    <alternativeName>
        <fullName evidence="12">Seryl-tRNA(Ser/Sec) synthetase</fullName>
    </alternativeName>
</protein>
<evidence type="ECO:0000256" key="4">
    <source>
        <dbReference type="ARBA" id="ARBA00022490"/>
    </source>
</evidence>
<dbReference type="InterPro" id="IPR015866">
    <property type="entry name" value="Ser-tRNA-synth_1_N"/>
</dbReference>
<feature type="coiled-coil region" evidence="15">
    <location>
        <begin position="30"/>
        <end position="78"/>
    </location>
</feature>
<feature type="binding site" evidence="12">
    <location>
        <position position="384"/>
    </location>
    <ligand>
        <name>L-serine</name>
        <dbReference type="ChEBI" id="CHEBI:33384"/>
    </ligand>
</feature>
<dbReference type="RefSeq" id="WP_021840862.1">
    <property type="nucleotide sequence ID" value="NZ_CACRUX010000057.1"/>
</dbReference>
<comment type="similarity">
    <text evidence="3 12">Belongs to the class-II aminoacyl-tRNA synthetase family. Type-1 seryl-tRNA synthetase subfamily.</text>
</comment>
<evidence type="ECO:0000256" key="8">
    <source>
        <dbReference type="ARBA" id="ARBA00022917"/>
    </source>
</evidence>
<evidence type="ECO:0000256" key="7">
    <source>
        <dbReference type="ARBA" id="ARBA00022840"/>
    </source>
</evidence>
<dbReference type="GO" id="GO:0004828">
    <property type="term" value="F:serine-tRNA ligase activity"/>
    <property type="evidence" value="ECO:0007669"/>
    <property type="project" value="UniProtKB-UniRule"/>
</dbReference>
<evidence type="ECO:0000256" key="10">
    <source>
        <dbReference type="ARBA" id="ARBA00047929"/>
    </source>
</evidence>
<keyword evidence="6 12" id="KW-0547">Nucleotide-binding</keyword>
<feature type="binding site" evidence="12 14">
    <location>
        <begin position="348"/>
        <end position="351"/>
    </location>
    <ligand>
        <name>ATP</name>
        <dbReference type="ChEBI" id="CHEBI:30616"/>
    </ligand>
</feature>
<dbReference type="GO" id="GO:0140096">
    <property type="term" value="F:catalytic activity, acting on a protein"/>
    <property type="evidence" value="ECO:0007669"/>
    <property type="project" value="UniProtKB-ARBA"/>
</dbReference>
<name>A0A6N3DJJ6_9FIRM</name>
<evidence type="ECO:0000256" key="12">
    <source>
        <dbReference type="HAMAP-Rule" id="MF_00176"/>
    </source>
</evidence>
<keyword evidence="15" id="KW-0175">Coiled coil</keyword>
<organism evidence="17">
    <name type="scientific">Veillonella ratti</name>
    <dbReference type="NCBI Taxonomy" id="103892"/>
    <lineage>
        <taxon>Bacteria</taxon>
        <taxon>Bacillati</taxon>
        <taxon>Bacillota</taxon>
        <taxon>Negativicutes</taxon>
        <taxon>Veillonellales</taxon>
        <taxon>Veillonellaceae</taxon>
        <taxon>Veillonella</taxon>
    </lineage>
</organism>
<comment type="subcellular location">
    <subcellularLocation>
        <location evidence="1 12">Cytoplasm</location>
    </subcellularLocation>
</comment>
<dbReference type="PROSITE" id="PS50862">
    <property type="entry name" value="AA_TRNA_LIGASE_II"/>
    <property type="match status" value="1"/>
</dbReference>
<dbReference type="InterPro" id="IPR033729">
    <property type="entry name" value="SerRS_core"/>
</dbReference>
<feature type="binding site" evidence="13">
    <location>
        <position position="382"/>
    </location>
    <ligand>
        <name>L-serine</name>
        <dbReference type="ChEBI" id="CHEBI:33384"/>
    </ligand>
</feature>
<feature type="binding site" evidence="13">
    <location>
        <position position="230"/>
    </location>
    <ligand>
        <name>L-serine</name>
        <dbReference type="ChEBI" id="CHEBI:33384"/>
    </ligand>
</feature>
<proteinExistence type="inferred from homology"/>
<dbReference type="InterPro" id="IPR002317">
    <property type="entry name" value="Ser-tRNA-ligase_type_1"/>
</dbReference>
<comment type="subunit">
    <text evidence="12">Homodimer. The tRNA molecule binds across the dimer.</text>
</comment>
<dbReference type="InterPro" id="IPR045864">
    <property type="entry name" value="aa-tRNA-synth_II/BPL/LPL"/>
</dbReference>
<evidence type="ECO:0000256" key="14">
    <source>
        <dbReference type="PIRSR" id="PIRSR001529-2"/>
    </source>
</evidence>
<dbReference type="GO" id="GO:0005524">
    <property type="term" value="F:ATP binding"/>
    <property type="evidence" value="ECO:0007669"/>
    <property type="project" value="UniProtKB-UniRule"/>
</dbReference>
<dbReference type="EC" id="6.1.1.11" evidence="12"/>
<gene>
    <name evidence="12 17" type="primary">serS</name>
    <name evidence="17" type="ORF">VRLFYP33_01660</name>
</gene>
<dbReference type="AlphaFoldDB" id="A0A6N3DJJ6"/>
<accession>A0A6N3DJJ6</accession>
<keyword evidence="8 12" id="KW-0648">Protein biosynthesis</keyword>
<dbReference type="NCBIfam" id="TIGR00414">
    <property type="entry name" value="serS"/>
    <property type="match status" value="1"/>
</dbReference>
<dbReference type="Gene3D" id="3.30.930.10">
    <property type="entry name" value="Bira Bifunctional Protein, Domain 2"/>
    <property type="match status" value="1"/>
</dbReference>
<dbReference type="PIRSF" id="PIRSF001529">
    <property type="entry name" value="Ser-tRNA-synth_IIa"/>
    <property type="match status" value="1"/>
</dbReference>
<feature type="domain" description="Aminoacyl-transfer RNA synthetases class-II family profile" evidence="16">
    <location>
        <begin position="169"/>
        <end position="409"/>
    </location>
</feature>
<feature type="binding site" evidence="12">
    <location>
        <begin position="230"/>
        <end position="232"/>
    </location>
    <ligand>
        <name>L-serine</name>
        <dbReference type="ChEBI" id="CHEBI:33384"/>
    </ligand>
</feature>
<keyword evidence="7 12" id="KW-0067">ATP-binding</keyword>
<sequence>MLDLRFVRENLEAVQQNLDNRHTTGDLENFAKLYDLRKDLIQEVEQLKAQRNSVTAEISALKRNKENADDKIAEMQKVGDKIAELDGKIRETESSLQNIALMLPNMCDASVPVGEDENDNPEMRRWGKPREFDFPIQAHWDLGESLDILDWERAAKESGARFTFYKGLGARLERALINFMLDLHTEQQGYTEMMTPYMVTRQTLTNTGQLPKFAEDMYKVENTEYFLIPTAEVTLTNFHAGEILSIDELPKYYTAFTACFRAEAGSAGRDTRGLIRQHQFNKVEMVKFATPETSYQELESLTDNAEEVLRLLELPHRVITLCTGDIGFGSAKTYDVEVWMPAQDCYREISSCSNMTDFQARRGNIKFRRDAKSKPEFVHTLNGSGLAVGRTVAAILENFQEADGSVRIPKVLQPYMGGAEVIKPVK</sequence>
<feature type="binding site" evidence="12 13">
    <location>
        <position position="284"/>
    </location>
    <ligand>
        <name>L-serine</name>
        <dbReference type="ChEBI" id="CHEBI:33384"/>
    </ligand>
</feature>
<evidence type="ECO:0000256" key="15">
    <source>
        <dbReference type="SAM" id="Coils"/>
    </source>
</evidence>
<dbReference type="Pfam" id="PF02403">
    <property type="entry name" value="Seryl_tRNA_N"/>
    <property type="match status" value="1"/>
</dbReference>
<feature type="binding site" evidence="12 14">
    <location>
        <begin position="261"/>
        <end position="263"/>
    </location>
    <ligand>
        <name>ATP</name>
        <dbReference type="ChEBI" id="CHEBI:30616"/>
    </ligand>
</feature>
<reference evidence="17" key="1">
    <citation type="submission" date="2019-11" db="EMBL/GenBank/DDBJ databases">
        <authorList>
            <person name="Feng L."/>
        </authorList>
    </citation>
    <scope>NUCLEOTIDE SEQUENCE</scope>
    <source>
        <strain evidence="17">VrattiLFYP33</strain>
    </source>
</reference>
<comment type="function">
    <text evidence="12">Catalyzes the attachment of serine to tRNA(Ser). Is also able to aminoacylate tRNA(Sec) with serine, to form the misacylated tRNA L-seryl-tRNA(Sec), which will be further converted into selenocysteinyl-tRNA(Sec).</text>
</comment>
<evidence type="ECO:0000256" key="2">
    <source>
        <dbReference type="ARBA" id="ARBA00005045"/>
    </source>
</evidence>
<evidence type="ECO:0000256" key="11">
    <source>
        <dbReference type="ARBA" id="ARBA00048823"/>
    </source>
</evidence>
<evidence type="ECO:0000256" key="6">
    <source>
        <dbReference type="ARBA" id="ARBA00022741"/>
    </source>
</evidence>
<evidence type="ECO:0000256" key="13">
    <source>
        <dbReference type="PIRSR" id="PIRSR001529-1"/>
    </source>
</evidence>
<comment type="caution">
    <text evidence="12">Lacks conserved residue(s) required for the propagation of feature annotation.</text>
</comment>
<evidence type="ECO:0000256" key="1">
    <source>
        <dbReference type="ARBA" id="ARBA00004496"/>
    </source>
</evidence>
<evidence type="ECO:0000313" key="17">
    <source>
        <dbReference type="EMBL" id="VYU29110.1"/>
    </source>
</evidence>
<dbReference type="UniPathway" id="UPA00906">
    <property type="reaction ID" value="UER00895"/>
</dbReference>
<dbReference type="GO" id="GO:0016260">
    <property type="term" value="P:selenocysteine biosynthetic process"/>
    <property type="evidence" value="ECO:0007669"/>
    <property type="project" value="UniProtKB-UniRule"/>
</dbReference>
<keyword evidence="4 12" id="KW-0963">Cytoplasm</keyword>
<dbReference type="PANTHER" id="PTHR43697">
    <property type="entry name" value="SERYL-TRNA SYNTHETASE"/>
    <property type="match status" value="1"/>
</dbReference>
<dbReference type="EMBL" id="CACRUX010000057">
    <property type="protein sequence ID" value="VYU29110.1"/>
    <property type="molecule type" value="Genomic_DNA"/>
</dbReference>
<dbReference type="SUPFAM" id="SSF46589">
    <property type="entry name" value="tRNA-binding arm"/>
    <property type="match status" value="1"/>
</dbReference>
<evidence type="ECO:0000256" key="5">
    <source>
        <dbReference type="ARBA" id="ARBA00022598"/>
    </source>
</evidence>
<comment type="domain">
    <text evidence="12">Consists of two distinct domains, a catalytic core and a N-terminal extension that is involved in tRNA binding.</text>
</comment>
<comment type="pathway">
    <text evidence="2 12">Aminoacyl-tRNA biosynthesis; selenocysteinyl-tRNA(Sec) biosynthesis; L-seryl-tRNA(Sec) from L-serine and tRNA(Sec): step 1/1.</text>
</comment>
<comment type="catalytic activity">
    <reaction evidence="11 12">
        <text>tRNA(Ser) + L-serine + ATP = L-seryl-tRNA(Ser) + AMP + diphosphate + H(+)</text>
        <dbReference type="Rhea" id="RHEA:12292"/>
        <dbReference type="Rhea" id="RHEA-COMP:9669"/>
        <dbReference type="Rhea" id="RHEA-COMP:9703"/>
        <dbReference type="ChEBI" id="CHEBI:15378"/>
        <dbReference type="ChEBI" id="CHEBI:30616"/>
        <dbReference type="ChEBI" id="CHEBI:33019"/>
        <dbReference type="ChEBI" id="CHEBI:33384"/>
        <dbReference type="ChEBI" id="CHEBI:78442"/>
        <dbReference type="ChEBI" id="CHEBI:78533"/>
        <dbReference type="ChEBI" id="CHEBI:456215"/>
        <dbReference type="EC" id="6.1.1.11"/>
    </reaction>
</comment>
<evidence type="ECO:0000256" key="9">
    <source>
        <dbReference type="ARBA" id="ARBA00023146"/>
    </source>
</evidence>
<dbReference type="Pfam" id="PF00587">
    <property type="entry name" value="tRNA-synt_2b"/>
    <property type="match status" value="1"/>
</dbReference>
<dbReference type="GO" id="GO:0005737">
    <property type="term" value="C:cytoplasm"/>
    <property type="evidence" value="ECO:0007669"/>
    <property type="project" value="UniProtKB-SubCell"/>
</dbReference>
<dbReference type="Gene3D" id="1.10.287.40">
    <property type="entry name" value="Serine-tRNA synthetase, tRNA binding domain"/>
    <property type="match status" value="1"/>
</dbReference>
<keyword evidence="5 12" id="KW-0436">Ligase</keyword>
<evidence type="ECO:0000256" key="3">
    <source>
        <dbReference type="ARBA" id="ARBA00010728"/>
    </source>
</evidence>
<dbReference type="InterPro" id="IPR006195">
    <property type="entry name" value="aa-tRNA-synth_II"/>
</dbReference>
<dbReference type="PRINTS" id="PR00981">
    <property type="entry name" value="TRNASYNTHSER"/>
</dbReference>
<dbReference type="GO" id="GO:0016740">
    <property type="term" value="F:transferase activity"/>
    <property type="evidence" value="ECO:0007669"/>
    <property type="project" value="UniProtKB-ARBA"/>
</dbReference>
<dbReference type="SUPFAM" id="SSF55681">
    <property type="entry name" value="Class II aaRS and biotin synthetases"/>
    <property type="match status" value="1"/>
</dbReference>
<comment type="catalytic activity">
    <reaction evidence="10 12">
        <text>tRNA(Sec) + L-serine + ATP = L-seryl-tRNA(Sec) + AMP + diphosphate + H(+)</text>
        <dbReference type="Rhea" id="RHEA:42580"/>
        <dbReference type="Rhea" id="RHEA-COMP:9742"/>
        <dbReference type="Rhea" id="RHEA-COMP:10128"/>
        <dbReference type="ChEBI" id="CHEBI:15378"/>
        <dbReference type="ChEBI" id="CHEBI:30616"/>
        <dbReference type="ChEBI" id="CHEBI:33019"/>
        <dbReference type="ChEBI" id="CHEBI:33384"/>
        <dbReference type="ChEBI" id="CHEBI:78442"/>
        <dbReference type="ChEBI" id="CHEBI:78533"/>
        <dbReference type="ChEBI" id="CHEBI:456215"/>
        <dbReference type="EC" id="6.1.1.11"/>
    </reaction>
</comment>
<dbReference type="InterPro" id="IPR042103">
    <property type="entry name" value="SerRS_1_N_sf"/>
</dbReference>
<feature type="binding site" evidence="13">
    <location>
        <position position="261"/>
    </location>
    <ligand>
        <name>L-serine</name>
        <dbReference type="ChEBI" id="CHEBI:33384"/>
    </ligand>
</feature>
<keyword evidence="9 12" id="KW-0030">Aminoacyl-tRNA synthetase</keyword>
<dbReference type="HAMAP" id="MF_00176">
    <property type="entry name" value="Ser_tRNA_synth_type1"/>
    <property type="match status" value="1"/>
</dbReference>
<dbReference type="PANTHER" id="PTHR43697:SF1">
    <property type="entry name" value="SERINE--TRNA LIGASE"/>
    <property type="match status" value="1"/>
</dbReference>
<dbReference type="InterPro" id="IPR010978">
    <property type="entry name" value="tRNA-bd_arm"/>
</dbReference>
<dbReference type="InterPro" id="IPR002314">
    <property type="entry name" value="aa-tRNA-synt_IIb"/>
</dbReference>
<evidence type="ECO:0000259" key="16">
    <source>
        <dbReference type="PROSITE" id="PS50862"/>
    </source>
</evidence>